<keyword evidence="1" id="KW-0812">Transmembrane</keyword>
<feature type="transmembrane region" description="Helical" evidence="1">
    <location>
        <begin position="70"/>
        <end position="88"/>
    </location>
</feature>
<accession>A0A4V3P4Z4</accession>
<evidence type="ECO:0000313" key="4">
    <source>
        <dbReference type="Proteomes" id="UP000307602"/>
    </source>
</evidence>
<dbReference type="Gene3D" id="1.10.10.10">
    <property type="entry name" value="Winged helix-like DNA-binding domain superfamily/Winged helix DNA-binding domain"/>
    <property type="match status" value="1"/>
</dbReference>
<keyword evidence="1" id="KW-1133">Transmembrane helix</keyword>
<gene>
    <name evidence="3" type="ORF">EM932_06685</name>
</gene>
<dbReference type="InterPro" id="IPR000792">
    <property type="entry name" value="Tscrpt_reg_LuxR_C"/>
</dbReference>
<feature type="transmembrane region" description="Helical" evidence="1">
    <location>
        <begin position="38"/>
        <end position="58"/>
    </location>
</feature>
<dbReference type="Proteomes" id="UP000307602">
    <property type="component" value="Unassembled WGS sequence"/>
</dbReference>
<dbReference type="EMBL" id="SRSO01000007">
    <property type="protein sequence ID" value="TGV03354.1"/>
    <property type="molecule type" value="Genomic_DNA"/>
</dbReference>
<feature type="transmembrane region" description="Helical" evidence="1">
    <location>
        <begin position="100"/>
        <end position="124"/>
    </location>
</feature>
<organism evidence="3 4">
    <name type="scientific">Flavivirga rizhaonensis</name>
    <dbReference type="NCBI Taxonomy" id="2559571"/>
    <lineage>
        <taxon>Bacteria</taxon>
        <taxon>Pseudomonadati</taxon>
        <taxon>Bacteroidota</taxon>
        <taxon>Flavobacteriia</taxon>
        <taxon>Flavobacteriales</taxon>
        <taxon>Flavobacteriaceae</taxon>
        <taxon>Flavivirga</taxon>
    </lineage>
</organism>
<dbReference type="AlphaFoldDB" id="A0A4V3P4Z4"/>
<protein>
    <submittedName>
        <fullName evidence="3">LuxR family transcriptional regulator</fullName>
    </submittedName>
</protein>
<dbReference type="GO" id="GO:0003677">
    <property type="term" value="F:DNA binding"/>
    <property type="evidence" value="ECO:0007669"/>
    <property type="project" value="InterPro"/>
</dbReference>
<dbReference type="OrthoDB" id="1254222at2"/>
<dbReference type="Pfam" id="PF00196">
    <property type="entry name" value="GerE"/>
    <property type="match status" value="1"/>
</dbReference>
<evidence type="ECO:0000313" key="3">
    <source>
        <dbReference type="EMBL" id="TGV03354.1"/>
    </source>
</evidence>
<keyword evidence="4" id="KW-1185">Reference proteome</keyword>
<proteinExistence type="predicted"/>
<feature type="domain" description="HTH luxR-type" evidence="2">
    <location>
        <begin position="238"/>
        <end position="303"/>
    </location>
</feature>
<dbReference type="PRINTS" id="PR00038">
    <property type="entry name" value="HTHLUXR"/>
</dbReference>
<feature type="transmembrane region" description="Helical" evidence="1">
    <location>
        <begin position="171"/>
        <end position="192"/>
    </location>
</feature>
<dbReference type="CDD" id="cd06170">
    <property type="entry name" value="LuxR_C_like"/>
    <property type="match status" value="1"/>
</dbReference>
<dbReference type="RefSeq" id="WP_135876408.1">
    <property type="nucleotide sequence ID" value="NZ_SRSO01000007.1"/>
</dbReference>
<dbReference type="InterPro" id="IPR016032">
    <property type="entry name" value="Sig_transdc_resp-reg_C-effctor"/>
</dbReference>
<evidence type="ECO:0000259" key="2">
    <source>
        <dbReference type="PROSITE" id="PS50043"/>
    </source>
</evidence>
<sequence length="303" mass="34960">MFGTSIHWTTFFYLLIDTFIVLYAAIQSLRLKLSGFRRYIVLGILFIIYNATGGFLPMDNFPGPFILQYVITYGTAITLCIYIVYYLYKEYDFAIFEMYWSITNISLLLGLGFIILFLAPYFITGSLDKARAYFTIPFALIGFYFLGSFCQRISHFPKSNSFALRRCRLSILSAGCIVLLPILTVIGDYQWLTFTVMNFPFYAITAIEVDRYLYVLENKNKMLGVIAFYENKGKLLEPKLLHKNLTRREIEIAVSMLSNQTYKQISETFFIAERTVSKHASNIFKKTGVKNKTGFLAKFKSGK</sequence>
<dbReference type="InterPro" id="IPR036388">
    <property type="entry name" value="WH-like_DNA-bd_sf"/>
</dbReference>
<dbReference type="SUPFAM" id="SSF46894">
    <property type="entry name" value="C-terminal effector domain of the bipartite response regulators"/>
    <property type="match status" value="1"/>
</dbReference>
<feature type="transmembrane region" description="Helical" evidence="1">
    <location>
        <begin position="6"/>
        <end position="26"/>
    </location>
</feature>
<dbReference type="GO" id="GO:0006355">
    <property type="term" value="P:regulation of DNA-templated transcription"/>
    <property type="evidence" value="ECO:0007669"/>
    <property type="project" value="InterPro"/>
</dbReference>
<dbReference type="PROSITE" id="PS50043">
    <property type="entry name" value="HTH_LUXR_2"/>
    <property type="match status" value="1"/>
</dbReference>
<keyword evidence="1" id="KW-0472">Membrane</keyword>
<name>A0A4V3P4Z4_9FLAO</name>
<evidence type="ECO:0000256" key="1">
    <source>
        <dbReference type="SAM" id="Phobius"/>
    </source>
</evidence>
<feature type="transmembrane region" description="Helical" evidence="1">
    <location>
        <begin position="130"/>
        <end position="150"/>
    </location>
</feature>
<comment type="caution">
    <text evidence="3">The sequence shown here is derived from an EMBL/GenBank/DDBJ whole genome shotgun (WGS) entry which is preliminary data.</text>
</comment>
<dbReference type="SMART" id="SM00421">
    <property type="entry name" value="HTH_LUXR"/>
    <property type="match status" value="1"/>
</dbReference>
<reference evidence="3 4" key="1">
    <citation type="submission" date="2019-04" db="EMBL/GenBank/DDBJ databases">
        <authorList>
            <person name="Liu A."/>
        </authorList>
    </citation>
    <scope>NUCLEOTIDE SEQUENCE [LARGE SCALE GENOMIC DNA]</scope>
    <source>
        <strain evidence="3 4">RZ03</strain>
    </source>
</reference>